<feature type="compositionally biased region" description="Pro residues" evidence="1">
    <location>
        <begin position="1114"/>
        <end position="1135"/>
    </location>
</feature>
<sequence>MWTALIDTTGNFATAFVLVPTALLVGTCYAFITHQVIHHIFIDIYIPGKFRLNDDAYRDYYRHLVDLRFINAARALSVFVRWTFASAYATVASLATYGSACRDAAIVVFAVTGAAFLIAFQGHTLLDKANLLYEESRDGLLYPIEMILRTFALIYSPAVAVWNAALLLFASCWRVISTTALALPTGITLELLVSIGQFVYHFAGGVRDWIVTDGVADGQPDFIHACFALQRGLHATREMLISPCALTRGFMETITSPLDYYPPGAELAVRVGEYYAPLARNANAYEPLNRFCFRQKLYSSTFDSADFYDSTLNYCVVCDYDLGIRDRCLPHHYHAPLAMNAGLVHITQYVKVLAQFALRENSNPSGSADSFFDSATPPIDAGPRERCFLSGSAFERRYSVCWNGDAGGKDGVPAEPYLHHPPWLLCPDYAERYNTVNTDALVTSFLDLVGFGADAVDAWFANALAYAQHVMLRVNADRGQRPSDDDVCTDLWSVRPSYRDTSTPSAVCVVDIPSASLPIRRFLTPLAAALRVALRIPSYSRYVLLAMRERGLFGVVDGSDPDADAPESERVENAGRLAHLILETPNTVGCAKGPRESNYSSTTSGATTASQRSPSELCATNYALELLRSGHAEFADYLRVMRLDREADLYAVANVKTLLGSATTLYRYLTTLAVGVYETPLPPPAYPSPPSPPPAPPPPPYCAYPAVDVRNITSGQKIASSHVGLAAWTTYGCGARTKNELANYHFFLETYPLQRVDFDYFSQRWRYNALPAHLKVSCYFVASYGEYTAVLGESECPEPPSWAADEDKRDPNCTLAGYPARLDSTHVNTDDLRTTPNVYLFNRDEQSDCDCDAESTHPTDAGAVLYTCPTAKYYPPRITPVSDEDDDDDDGVGVYSIDSYLLNATRDRLSGVGAGVRTREGHSGSGFDYPVCRVLQIAALDDSTPGDDDDGFVYDVLHRDRCALAESEYFDGDESTGYMNQAECNLVAVTDIRDDVKRQGARFTLVDTAKVLRLPVRSVHRVVEGVDLATARDILSKIAEPIENTPAWTVRASEQVFANSSGFAIEELRGFHSIGGSGAGAHQPFCSCDPHALVLPAPVENVRYCAPRAYRNAPSPPSPPPPSPSPSPPPPPPFPVATGTNVCRDATGDVLSGYHMRHAKRDIYPASCICETTERPPLATASFDDDEEKEKKKKKKPRPSGV</sequence>
<feature type="transmembrane region" description="Helical" evidence="2">
    <location>
        <begin position="78"/>
        <end position="98"/>
    </location>
</feature>
<feature type="transmembrane region" description="Helical" evidence="2">
    <location>
        <begin position="104"/>
        <end position="126"/>
    </location>
</feature>
<protein>
    <submittedName>
        <fullName evidence="3">Uncharacterized protein</fullName>
    </submittedName>
</protein>
<keyword evidence="2" id="KW-1133">Transmembrane helix</keyword>
<comment type="caution">
    <text evidence="3">The sequence shown here is derived from an EMBL/GenBank/DDBJ whole genome shotgun (WGS) entry which is preliminary data.</text>
</comment>
<dbReference type="Proteomes" id="UP001190700">
    <property type="component" value="Unassembled WGS sequence"/>
</dbReference>
<keyword evidence="4" id="KW-1185">Reference proteome</keyword>
<feature type="region of interest" description="Disordered" evidence="1">
    <location>
        <begin position="1112"/>
        <end position="1141"/>
    </location>
</feature>
<feature type="region of interest" description="Disordered" evidence="1">
    <location>
        <begin position="589"/>
        <end position="612"/>
    </location>
</feature>
<feature type="region of interest" description="Disordered" evidence="1">
    <location>
        <begin position="1175"/>
        <end position="1202"/>
    </location>
</feature>
<keyword evidence="2" id="KW-0812">Transmembrane</keyword>
<dbReference type="AlphaFoldDB" id="A0AAE0CE21"/>
<accession>A0AAE0CE21</accession>
<dbReference type="EMBL" id="LGRX02024847">
    <property type="protein sequence ID" value="KAK3253351.1"/>
    <property type="molecule type" value="Genomic_DNA"/>
</dbReference>
<gene>
    <name evidence="3" type="ORF">CYMTET_37350</name>
</gene>
<evidence type="ECO:0000313" key="4">
    <source>
        <dbReference type="Proteomes" id="UP001190700"/>
    </source>
</evidence>
<keyword evidence="2" id="KW-0472">Membrane</keyword>
<feature type="compositionally biased region" description="Basic residues" evidence="1">
    <location>
        <begin position="1191"/>
        <end position="1202"/>
    </location>
</feature>
<feature type="transmembrane region" description="Helical" evidence="2">
    <location>
        <begin position="147"/>
        <end position="170"/>
    </location>
</feature>
<organism evidence="3 4">
    <name type="scientific">Cymbomonas tetramitiformis</name>
    <dbReference type="NCBI Taxonomy" id="36881"/>
    <lineage>
        <taxon>Eukaryota</taxon>
        <taxon>Viridiplantae</taxon>
        <taxon>Chlorophyta</taxon>
        <taxon>Pyramimonadophyceae</taxon>
        <taxon>Pyramimonadales</taxon>
        <taxon>Pyramimonadaceae</taxon>
        <taxon>Cymbomonas</taxon>
    </lineage>
</organism>
<proteinExistence type="predicted"/>
<name>A0AAE0CE21_9CHLO</name>
<reference evidence="3 4" key="1">
    <citation type="journal article" date="2015" name="Genome Biol. Evol.">
        <title>Comparative Genomics of a Bacterivorous Green Alga Reveals Evolutionary Causalities and Consequences of Phago-Mixotrophic Mode of Nutrition.</title>
        <authorList>
            <person name="Burns J.A."/>
            <person name="Paasch A."/>
            <person name="Narechania A."/>
            <person name="Kim E."/>
        </authorList>
    </citation>
    <scope>NUCLEOTIDE SEQUENCE [LARGE SCALE GENOMIC DNA]</scope>
    <source>
        <strain evidence="3 4">PLY_AMNH</strain>
    </source>
</reference>
<evidence type="ECO:0000256" key="2">
    <source>
        <dbReference type="SAM" id="Phobius"/>
    </source>
</evidence>
<evidence type="ECO:0000313" key="3">
    <source>
        <dbReference type="EMBL" id="KAK3253351.1"/>
    </source>
</evidence>
<evidence type="ECO:0000256" key="1">
    <source>
        <dbReference type="SAM" id="MobiDB-lite"/>
    </source>
</evidence>
<feature type="compositionally biased region" description="Low complexity" evidence="1">
    <location>
        <begin position="600"/>
        <end position="610"/>
    </location>
</feature>
<feature type="transmembrane region" description="Helical" evidence="2">
    <location>
        <begin position="12"/>
        <end position="32"/>
    </location>
</feature>